<keyword evidence="2 6" id="KW-0489">Methyltransferase</keyword>
<comment type="similarity">
    <text evidence="1">Belongs to the methyltransferase superfamily.</text>
</comment>
<dbReference type="EMBL" id="JALQCY010000008">
    <property type="protein sequence ID" value="MCK9795981.1"/>
    <property type="molecule type" value="Genomic_DNA"/>
</dbReference>
<dbReference type="InterPro" id="IPR029063">
    <property type="entry name" value="SAM-dependent_MTases_sf"/>
</dbReference>
<dbReference type="Proteomes" id="UP001651050">
    <property type="component" value="Unassembled WGS sequence"/>
</dbReference>
<dbReference type="PANTHER" id="PTHR44942:SF4">
    <property type="entry name" value="METHYLTRANSFERASE TYPE 11 DOMAIN-CONTAINING PROTEIN"/>
    <property type="match status" value="1"/>
</dbReference>
<name>A0ABT0J914_9MICO</name>
<dbReference type="RefSeq" id="WP_416345835.1">
    <property type="nucleotide sequence ID" value="NZ_JALQCY010000008.1"/>
</dbReference>
<evidence type="ECO:0000313" key="6">
    <source>
        <dbReference type="EMBL" id="MCK9795981.1"/>
    </source>
</evidence>
<dbReference type="GO" id="GO:0008168">
    <property type="term" value="F:methyltransferase activity"/>
    <property type="evidence" value="ECO:0007669"/>
    <property type="project" value="UniProtKB-KW"/>
</dbReference>
<evidence type="ECO:0000256" key="3">
    <source>
        <dbReference type="ARBA" id="ARBA00022679"/>
    </source>
</evidence>
<dbReference type="Pfam" id="PF08241">
    <property type="entry name" value="Methyltransf_11"/>
    <property type="match status" value="1"/>
</dbReference>
<keyword evidence="3" id="KW-0808">Transferase</keyword>
<organism evidence="6 7">
    <name type="scientific">Isoptericola peretonis</name>
    <dbReference type="NCBI Taxonomy" id="2918523"/>
    <lineage>
        <taxon>Bacteria</taxon>
        <taxon>Bacillati</taxon>
        <taxon>Actinomycetota</taxon>
        <taxon>Actinomycetes</taxon>
        <taxon>Micrococcales</taxon>
        <taxon>Promicromonosporaceae</taxon>
        <taxon>Isoptericola</taxon>
    </lineage>
</organism>
<comment type="caution">
    <text evidence="6">The sequence shown here is derived from an EMBL/GenBank/DDBJ whole genome shotgun (WGS) entry which is preliminary data.</text>
</comment>
<sequence length="272" mass="29263">MTSPAHPDPLPTTPPTRPDPHAHADRAASFDRDADVYAQVRPGYPDEAVEWLLPAGARHVLDLAAGTGKLTEAALVVLGRRDPAADVVAVDPSESMLDQLSARFAGVAAHRGTAESIPLPGASLDAVVVGQAWHWFDAEAAAAEIARVLRPGGSLGVVWNVRDTSEDWVARFGEILHRGDALEPVEAEPRGPELGAAFDTVEARTFRWADRLPAAALRTLAGTRSYLLTLPDAERAERLDEVDALVETHPVLAGRSEVRLPYVTHAFRAVRR</sequence>
<reference evidence="6 7" key="1">
    <citation type="submission" date="2022-02" db="EMBL/GenBank/DDBJ databases">
        <title>The car tank lid bacteriome: a reservoir of bacteria with potential in bioremediation of fuel.</title>
        <authorList>
            <person name="Vidal-Verdu A."/>
            <person name="Gomez-Martinez D."/>
            <person name="Latorre-Perez A."/>
            <person name="Pereto J."/>
            <person name="Porcar M."/>
        </authorList>
    </citation>
    <scope>NUCLEOTIDE SEQUENCE [LARGE SCALE GENOMIC DNA]</scope>
    <source>
        <strain evidence="6 7">4D.3</strain>
    </source>
</reference>
<dbReference type="InterPro" id="IPR013216">
    <property type="entry name" value="Methyltransf_11"/>
</dbReference>
<dbReference type="GO" id="GO:0032259">
    <property type="term" value="P:methylation"/>
    <property type="evidence" value="ECO:0007669"/>
    <property type="project" value="UniProtKB-KW"/>
</dbReference>
<feature type="compositionally biased region" description="Basic and acidic residues" evidence="4">
    <location>
        <begin position="18"/>
        <end position="31"/>
    </location>
</feature>
<dbReference type="Gene3D" id="3.40.50.150">
    <property type="entry name" value="Vaccinia Virus protein VP39"/>
    <property type="match status" value="1"/>
</dbReference>
<feature type="region of interest" description="Disordered" evidence="4">
    <location>
        <begin position="1"/>
        <end position="31"/>
    </location>
</feature>
<dbReference type="CDD" id="cd02440">
    <property type="entry name" value="AdoMet_MTases"/>
    <property type="match status" value="1"/>
</dbReference>
<gene>
    <name evidence="6" type="ORF">M1843_19740</name>
</gene>
<evidence type="ECO:0000313" key="7">
    <source>
        <dbReference type="Proteomes" id="UP001651050"/>
    </source>
</evidence>
<evidence type="ECO:0000259" key="5">
    <source>
        <dbReference type="Pfam" id="PF08241"/>
    </source>
</evidence>
<dbReference type="SUPFAM" id="SSF53335">
    <property type="entry name" value="S-adenosyl-L-methionine-dependent methyltransferases"/>
    <property type="match status" value="1"/>
</dbReference>
<proteinExistence type="inferred from homology"/>
<accession>A0ABT0J914</accession>
<evidence type="ECO:0000256" key="4">
    <source>
        <dbReference type="SAM" id="MobiDB-lite"/>
    </source>
</evidence>
<feature type="compositionally biased region" description="Pro residues" evidence="4">
    <location>
        <begin position="1"/>
        <end position="17"/>
    </location>
</feature>
<dbReference type="InterPro" id="IPR051052">
    <property type="entry name" value="Diverse_substrate_MTase"/>
</dbReference>
<feature type="domain" description="Methyltransferase type 11" evidence="5">
    <location>
        <begin position="61"/>
        <end position="155"/>
    </location>
</feature>
<protein>
    <submittedName>
        <fullName evidence="6">Class I SAM-dependent methyltransferase</fullName>
    </submittedName>
</protein>
<evidence type="ECO:0000256" key="2">
    <source>
        <dbReference type="ARBA" id="ARBA00022603"/>
    </source>
</evidence>
<dbReference type="PANTHER" id="PTHR44942">
    <property type="entry name" value="METHYLTRANSF_11 DOMAIN-CONTAINING PROTEIN"/>
    <property type="match status" value="1"/>
</dbReference>
<evidence type="ECO:0000256" key="1">
    <source>
        <dbReference type="ARBA" id="ARBA00008361"/>
    </source>
</evidence>
<keyword evidence="7" id="KW-1185">Reference proteome</keyword>